<organism evidence="1 2">
    <name type="scientific">Thalassiosira pseudonana</name>
    <name type="common">Marine diatom</name>
    <name type="synonym">Cyclotella nana</name>
    <dbReference type="NCBI Taxonomy" id="35128"/>
    <lineage>
        <taxon>Eukaryota</taxon>
        <taxon>Sar</taxon>
        <taxon>Stramenopiles</taxon>
        <taxon>Ochrophyta</taxon>
        <taxon>Bacillariophyta</taxon>
        <taxon>Coscinodiscophyceae</taxon>
        <taxon>Thalassiosirophycidae</taxon>
        <taxon>Thalassiosirales</taxon>
        <taxon>Thalassiosiraceae</taxon>
        <taxon>Thalassiosira</taxon>
    </lineage>
</organism>
<proteinExistence type="predicted"/>
<protein>
    <submittedName>
        <fullName evidence="1">Uncharacterized protein</fullName>
    </submittedName>
</protein>
<dbReference type="HOGENOM" id="CLU_513420_0_0_1"/>
<sequence length="531" mass="59917">MKMIIYLLISAVPATPFHHQPAFTHHHLFTRTHNNNDVSLTAAKDDLYDAEEAAAFDAHDVSDSGMEGAAMERAVMMAQEYKELLKKEREEPKKESTVGKVKSMFKGGNADDNDDLFDAEEAAAMDAHDLSDAGMEAASMERALMMAEEYKQTHHTKSQDESARIRSVEEHYASLEKDISTIERLINDADAVGRAENHSLERTFSDDDAANLALLMLEKSVLAATDKLELCNNEATQTELEVRDAIEEKYAAKALAESIERGRHAAEMHFLSKEEYFNDEPDVVMERLRDILLVQTDEDLLRDALKRERDAEVKLEHAIEHDKHTRRELEKMIKNKAALKHELHDLEEIVHEHAHSHYLGSLSEVKFGGVAIWRVSCCRRKSLSRILPSLRFTTHLPTTPKETMTTSTPSPTQRRITPFFTRSLHARSRRVNDSSHAAFQETLDTPIHYIRPTISAKKKNCDGGIPLNIYVQMETMPSLEQSVCSGLEEDMQQMEMTLSPNSSTTDSMPGCCSDEEEDAMSHALPMAVIDI</sequence>
<dbReference type="PaxDb" id="35128-Thaps4000"/>
<keyword evidence="2" id="KW-1185">Reference proteome</keyword>
<evidence type="ECO:0000313" key="2">
    <source>
        <dbReference type="Proteomes" id="UP000001449"/>
    </source>
</evidence>
<dbReference type="Proteomes" id="UP000001449">
    <property type="component" value="Chromosome 3"/>
</dbReference>
<dbReference type="InParanoid" id="B8BWK4"/>
<gene>
    <name evidence="1" type="ORF">THAPSDRAFT_4000</name>
</gene>
<reference evidence="1 2" key="1">
    <citation type="journal article" date="2004" name="Science">
        <title>The genome of the diatom Thalassiosira pseudonana: ecology, evolution, and metabolism.</title>
        <authorList>
            <person name="Armbrust E.V."/>
            <person name="Berges J.A."/>
            <person name="Bowler C."/>
            <person name="Green B.R."/>
            <person name="Martinez D."/>
            <person name="Putnam N.H."/>
            <person name="Zhou S."/>
            <person name="Allen A.E."/>
            <person name="Apt K.E."/>
            <person name="Bechner M."/>
            <person name="Brzezinski M.A."/>
            <person name="Chaal B.K."/>
            <person name="Chiovitti A."/>
            <person name="Davis A.K."/>
            <person name="Demarest M.S."/>
            <person name="Detter J.C."/>
            <person name="Glavina T."/>
            <person name="Goodstein D."/>
            <person name="Hadi M.Z."/>
            <person name="Hellsten U."/>
            <person name="Hildebrand M."/>
            <person name="Jenkins B.D."/>
            <person name="Jurka J."/>
            <person name="Kapitonov V.V."/>
            <person name="Kroger N."/>
            <person name="Lau W.W."/>
            <person name="Lane T.W."/>
            <person name="Larimer F.W."/>
            <person name="Lippmeier J.C."/>
            <person name="Lucas S."/>
            <person name="Medina M."/>
            <person name="Montsant A."/>
            <person name="Obornik M."/>
            <person name="Parker M.S."/>
            <person name="Palenik B."/>
            <person name="Pazour G.J."/>
            <person name="Richardson P.M."/>
            <person name="Rynearson T.A."/>
            <person name="Saito M.A."/>
            <person name="Schwartz D.C."/>
            <person name="Thamatrakoln K."/>
            <person name="Valentin K."/>
            <person name="Vardi A."/>
            <person name="Wilkerson F.P."/>
            <person name="Rokhsar D.S."/>
        </authorList>
    </citation>
    <scope>NUCLEOTIDE SEQUENCE [LARGE SCALE GENOMIC DNA]</scope>
    <source>
        <strain evidence="1 2">CCMP1335</strain>
    </source>
</reference>
<dbReference type="RefSeq" id="XP_002289096.1">
    <property type="nucleotide sequence ID" value="XM_002289060.1"/>
</dbReference>
<dbReference type="KEGG" id="tps:THAPSDRAFT_4000"/>
<accession>B8BWK4</accession>
<dbReference type="AlphaFoldDB" id="B8BWK4"/>
<evidence type="ECO:0000313" key="1">
    <source>
        <dbReference type="EMBL" id="EED94532.1"/>
    </source>
</evidence>
<dbReference type="GeneID" id="7452755"/>
<dbReference type="EMBL" id="CM000640">
    <property type="protein sequence ID" value="EED94532.1"/>
    <property type="molecule type" value="Genomic_DNA"/>
</dbReference>
<name>B8BWK4_THAPS</name>
<reference evidence="1 2" key="2">
    <citation type="journal article" date="2008" name="Nature">
        <title>The Phaeodactylum genome reveals the evolutionary history of diatom genomes.</title>
        <authorList>
            <person name="Bowler C."/>
            <person name="Allen A.E."/>
            <person name="Badger J.H."/>
            <person name="Grimwood J."/>
            <person name="Jabbari K."/>
            <person name="Kuo A."/>
            <person name="Maheswari U."/>
            <person name="Martens C."/>
            <person name="Maumus F."/>
            <person name="Otillar R.P."/>
            <person name="Rayko E."/>
            <person name="Salamov A."/>
            <person name="Vandepoele K."/>
            <person name="Beszteri B."/>
            <person name="Gruber A."/>
            <person name="Heijde M."/>
            <person name="Katinka M."/>
            <person name="Mock T."/>
            <person name="Valentin K."/>
            <person name="Verret F."/>
            <person name="Berges J.A."/>
            <person name="Brownlee C."/>
            <person name="Cadoret J.P."/>
            <person name="Chiovitti A."/>
            <person name="Choi C.J."/>
            <person name="Coesel S."/>
            <person name="De Martino A."/>
            <person name="Detter J.C."/>
            <person name="Durkin C."/>
            <person name="Falciatore A."/>
            <person name="Fournet J."/>
            <person name="Haruta M."/>
            <person name="Huysman M.J."/>
            <person name="Jenkins B.D."/>
            <person name="Jiroutova K."/>
            <person name="Jorgensen R.E."/>
            <person name="Joubert Y."/>
            <person name="Kaplan A."/>
            <person name="Kroger N."/>
            <person name="Kroth P.G."/>
            <person name="La Roche J."/>
            <person name="Lindquist E."/>
            <person name="Lommer M."/>
            <person name="Martin-Jezequel V."/>
            <person name="Lopez P.J."/>
            <person name="Lucas S."/>
            <person name="Mangogna M."/>
            <person name="McGinnis K."/>
            <person name="Medlin L.K."/>
            <person name="Montsant A."/>
            <person name="Oudot-Le Secq M.P."/>
            <person name="Napoli C."/>
            <person name="Obornik M."/>
            <person name="Parker M.S."/>
            <person name="Petit J.L."/>
            <person name="Porcel B.M."/>
            <person name="Poulsen N."/>
            <person name="Robison M."/>
            <person name="Rychlewski L."/>
            <person name="Rynearson T.A."/>
            <person name="Schmutz J."/>
            <person name="Shapiro H."/>
            <person name="Siaut M."/>
            <person name="Stanley M."/>
            <person name="Sussman M.R."/>
            <person name="Taylor A.R."/>
            <person name="Vardi A."/>
            <person name="von Dassow P."/>
            <person name="Vyverman W."/>
            <person name="Willis A."/>
            <person name="Wyrwicz L.S."/>
            <person name="Rokhsar D.S."/>
            <person name="Weissenbach J."/>
            <person name="Armbrust E.V."/>
            <person name="Green B.R."/>
            <person name="Van de Peer Y."/>
            <person name="Grigoriev I.V."/>
        </authorList>
    </citation>
    <scope>NUCLEOTIDE SEQUENCE [LARGE SCALE GENOMIC DNA]</scope>
    <source>
        <strain evidence="1 2">CCMP1335</strain>
    </source>
</reference>